<reference evidence="3" key="1">
    <citation type="submission" date="2020-05" db="UniProtKB">
        <authorList>
            <consortium name="EnsemblMetazoa"/>
        </authorList>
    </citation>
    <scope>IDENTIFICATION</scope>
    <source>
        <strain evidence="3">FUMOZ</strain>
    </source>
</reference>
<proteinExistence type="predicted"/>
<feature type="transmembrane region" description="Helical" evidence="1">
    <location>
        <begin position="244"/>
        <end position="264"/>
    </location>
</feature>
<keyword evidence="1" id="KW-0472">Membrane</keyword>
<dbReference type="AlphaFoldDB" id="A0A4Y0BFJ5"/>
<dbReference type="VEuPathDB" id="VectorBase:AFUN018823"/>
<dbReference type="VEuPathDB" id="VectorBase:AFUN2_009565"/>
<feature type="domain" description="DUF7802" evidence="2">
    <location>
        <begin position="19"/>
        <end position="257"/>
    </location>
</feature>
<feature type="transmembrane region" description="Helical" evidence="1">
    <location>
        <begin position="64"/>
        <end position="83"/>
    </location>
</feature>
<dbReference type="PANTHER" id="PTHR35982">
    <property type="entry name" value="AGAP005361-PA"/>
    <property type="match status" value="1"/>
</dbReference>
<feature type="transmembrane region" description="Helical" evidence="1">
    <location>
        <begin position="217"/>
        <end position="238"/>
    </location>
</feature>
<sequence>MDSLWTVRTREQFRQDFPQWLINVRNPVELLMLQPSYIISQVFCIVGALLCLGHALYRRGRWPFLWLGSVLSGMLIEGSLYFSPYGETIWFSPTVIDLFGQRIPIFIFFVYPFFYYQAFWAVSKLRLKCRWSEHIAVGMLVVLFNMPFDMISIKFLHWTLHETEPMLNERIYSVPWTLLLFFAITTFTFSYFFHNLRTWMDHSTHNRWASGPIRTELVVSVGAASLSLSVGSALFLGINYSLHTILGIPHSIVVAGVFISPNIYGPYTERIHCGTLSTLPGTGDSSQSPTLRVAWETSTDGQLLQ</sequence>
<feature type="transmembrane region" description="Helical" evidence="1">
    <location>
        <begin position="37"/>
        <end position="57"/>
    </location>
</feature>
<keyword evidence="1" id="KW-0812">Transmembrane</keyword>
<evidence type="ECO:0000313" key="3">
    <source>
        <dbReference type="EnsemblMetazoa" id="AFUN018823-PA"/>
    </source>
</evidence>
<feature type="transmembrane region" description="Helical" evidence="1">
    <location>
        <begin position="103"/>
        <end position="123"/>
    </location>
</feature>
<dbReference type="EnsemblMetazoa" id="AFUN018823-RA">
    <property type="protein sequence ID" value="AFUN018823-PA"/>
    <property type="gene ID" value="AFUN018823"/>
</dbReference>
<dbReference type="InterPro" id="IPR056704">
    <property type="entry name" value="DUF7802"/>
</dbReference>
<dbReference type="PANTHER" id="PTHR35982:SF1">
    <property type="entry name" value="SPIROCYCLASE, AVEC FAMILY"/>
    <property type="match status" value="1"/>
</dbReference>
<keyword evidence="1" id="KW-1133">Transmembrane helix</keyword>
<feature type="transmembrane region" description="Helical" evidence="1">
    <location>
        <begin position="135"/>
        <end position="156"/>
    </location>
</feature>
<protein>
    <recommendedName>
        <fullName evidence="2">DUF7802 domain-containing protein</fullName>
    </recommendedName>
</protein>
<organism evidence="3">
    <name type="scientific">Anopheles funestus</name>
    <name type="common">African malaria mosquito</name>
    <dbReference type="NCBI Taxonomy" id="62324"/>
    <lineage>
        <taxon>Eukaryota</taxon>
        <taxon>Metazoa</taxon>
        <taxon>Ecdysozoa</taxon>
        <taxon>Arthropoda</taxon>
        <taxon>Hexapoda</taxon>
        <taxon>Insecta</taxon>
        <taxon>Pterygota</taxon>
        <taxon>Neoptera</taxon>
        <taxon>Endopterygota</taxon>
        <taxon>Diptera</taxon>
        <taxon>Nematocera</taxon>
        <taxon>Culicoidea</taxon>
        <taxon>Culicidae</taxon>
        <taxon>Anophelinae</taxon>
        <taxon>Anopheles</taxon>
    </lineage>
</organism>
<evidence type="ECO:0000259" key="2">
    <source>
        <dbReference type="Pfam" id="PF25085"/>
    </source>
</evidence>
<evidence type="ECO:0000256" key="1">
    <source>
        <dbReference type="SAM" id="Phobius"/>
    </source>
</evidence>
<accession>A0A4Y0BFJ5</accession>
<name>A0A4Y0BFJ5_ANOFN</name>
<dbReference type="Pfam" id="PF25085">
    <property type="entry name" value="DUF7802"/>
    <property type="match status" value="1"/>
</dbReference>
<feature type="transmembrane region" description="Helical" evidence="1">
    <location>
        <begin position="176"/>
        <end position="196"/>
    </location>
</feature>